<feature type="binding site" evidence="9">
    <location>
        <position position="274"/>
    </location>
    <ligand>
        <name>Mg(2+)</name>
        <dbReference type="ChEBI" id="CHEBI:18420"/>
        <label>1</label>
    </ligand>
</feature>
<organism evidence="12 14">
    <name type="scientific">Anaeramoeba flamelloides</name>
    <dbReference type="NCBI Taxonomy" id="1746091"/>
    <lineage>
        <taxon>Eukaryota</taxon>
        <taxon>Metamonada</taxon>
        <taxon>Anaeramoebidae</taxon>
        <taxon>Anaeramoeba</taxon>
    </lineage>
</organism>
<comment type="function">
    <text evidence="8">Kinase that can phosphorylate various inositol polyphosphate such as Ins(3,4,5,6)P4 or Ins(1,3,4)P3.</text>
</comment>
<dbReference type="GO" id="GO:0000287">
    <property type="term" value="F:magnesium ion binding"/>
    <property type="evidence" value="ECO:0007669"/>
    <property type="project" value="InterPro"/>
</dbReference>
<dbReference type="EC" id="2.7.1.134" evidence="8"/>
<proteinExistence type="inferred from homology"/>
<dbReference type="EMBL" id="JANTQA010000032">
    <property type="protein sequence ID" value="KAJ3438997.1"/>
    <property type="molecule type" value="Genomic_DNA"/>
</dbReference>
<evidence type="ECO:0000256" key="3">
    <source>
        <dbReference type="ARBA" id="ARBA00022723"/>
    </source>
</evidence>
<dbReference type="PANTHER" id="PTHR14217">
    <property type="entry name" value="INOSITOL-TETRAKISPHOSPHATE 1-KINASE"/>
    <property type="match status" value="1"/>
</dbReference>
<dbReference type="GO" id="GO:0052726">
    <property type="term" value="F:inositol-1,3,4-trisphosphate 5-kinase activity"/>
    <property type="evidence" value="ECO:0007669"/>
    <property type="project" value="InterPro"/>
</dbReference>
<keyword evidence="4 8" id="KW-0547">Nucleotide-binding</keyword>
<evidence type="ECO:0000313" key="15">
    <source>
        <dbReference type="Proteomes" id="UP001150062"/>
    </source>
</evidence>
<comment type="similarity">
    <text evidence="1 8">Belongs to the ITPK1 family.</text>
</comment>
<keyword evidence="15" id="KW-1185">Reference proteome</keyword>
<evidence type="ECO:0000256" key="1">
    <source>
        <dbReference type="ARBA" id="ARBA00009601"/>
    </source>
</evidence>
<reference evidence="13" key="1">
    <citation type="submission" date="2022-08" db="EMBL/GenBank/DDBJ databases">
        <title>Novel sulfate-reducing endosymbionts in the free-living metamonad Anaeramoeba.</title>
        <authorList>
            <person name="Jerlstrom-Hultqvist J."/>
            <person name="Cepicka I."/>
            <person name="Gallot-Lavallee L."/>
            <person name="Salas-Leiva D."/>
            <person name="Curtis B.A."/>
            <person name="Zahonova K."/>
            <person name="Pipaliya S."/>
            <person name="Dacks J."/>
            <person name="Roger A.J."/>
        </authorList>
    </citation>
    <scope>NUCLEOTIDE SEQUENCE</scope>
    <source>
        <strain evidence="13">Schooner1</strain>
    </source>
</reference>
<reference evidence="12" key="2">
    <citation type="submission" date="2022-08" db="EMBL/GenBank/DDBJ databases">
        <title>Novel sulphate-reducing endosymbionts in the free-living metamonad Anaeramoeba.</title>
        <authorList>
            <person name="Jerlstrom-Hultqvist J."/>
            <person name="Cepicka I."/>
            <person name="Gallot-Lavallee L."/>
            <person name="Salas-Leiva D."/>
            <person name="Curtis B.A."/>
            <person name="Zahonova K."/>
            <person name="Pipaliya S."/>
            <person name="Dacks J."/>
            <person name="Roger A.J."/>
        </authorList>
    </citation>
    <scope>NUCLEOTIDE SEQUENCE</scope>
    <source>
        <strain evidence="12">Busselton2</strain>
    </source>
</reference>
<dbReference type="InterPro" id="IPR041429">
    <property type="entry name" value="ITPK1_N"/>
</dbReference>
<evidence type="ECO:0000256" key="2">
    <source>
        <dbReference type="ARBA" id="ARBA00022679"/>
    </source>
</evidence>
<dbReference type="Proteomes" id="UP001150062">
    <property type="component" value="Unassembled WGS sequence"/>
</dbReference>
<name>A0AAV7ZE31_9EUKA</name>
<feature type="domain" description="Inositol 1,3,4-trisphosphate 5/6-kinase ATP-grasp" evidence="10">
    <location>
        <begin position="119"/>
        <end position="309"/>
    </location>
</feature>
<dbReference type="SUPFAM" id="SSF56059">
    <property type="entry name" value="Glutathione synthetase ATP-binding domain-like"/>
    <property type="match status" value="1"/>
</dbReference>
<dbReference type="GO" id="GO:0052725">
    <property type="term" value="F:inositol-1,3,4-trisphosphate 6-kinase activity"/>
    <property type="evidence" value="ECO:0007669"/>
    <property type="project" value="InterPro"/>
</dbReference>
<comment type="catalytic activity">
    <reaction evidence="8">
        <text>1D-myo-inositol 3,4,5,6-tetrakisphosphate + ATP = 1D-myo-inositol 1,3,4,5,6-pentakisphosphate + ADP + H(+)</text>
        <dbReference type="Rhea" id="RHEA:12452"/>
        <dbReference type="ChEBI" id="CHEBI:15378"/>
        <dbReference type="ChEBI" id="CHEBI:30616"/>
        <dbReference type="ChEBI" id="CHEBI:57539"/>
        <dbReference type="ChEBI" id="CHEBI:57733"/>
        <dbReference type="ChEBI" id="CHEBI:456216"/>
        <dbReference type="EC" id="2.7.1.134"/>
    </reaction>
</comment>
<evidence type="ECO:0000259" key="11">
    <source>
        <dbReference type="Pfam" id="PF17927"/>
    </source>
</evidence>
<gene>
    <name evidence="12" type="ORF">M0812_15012</name>
    <name evidence="13" type="ORF">M0813_21364</name>
</gene>
<dbReference type="PANTHER" id="PTHR14217:SF1">
    <property type="entry name" value="INOSITOL-TETRAKISPHOSPHATE 1-KINASE"/>
    <property type="match status" value="1"/>
</dbReference>
<evidence type="ECO:0000313" key="12">
    <source>
        <dbReference type="EMBL" id="KAJ3438997.1"/>
    </source>
</evidence>
<keyword evidence="2 8" id="KW-0808">Transferase</keyword>
<evidence type="ECO:0000256" key="4">
    <source>
        <dbReference type="ARBA" id="ARBA00022741"/>
    </source>
</evidence>
<evidence type="ECO:0000256" key="6">
    <source>
        <dbReference type="ARBA" id="ARBA00022840"/>
    </source>
</evidence>
<dbReference type="GO" id="GO:0005737">
    <property type="term" value="C:cytoplasm"/>
    <property type="evidence" value="ECO:0007669"/>
    <property type="project" value="TreeGrafter"/>
</dbReference>
<dbReference type="PIRSF" id="PIRSF038186">
    <property type="entry name" value="ITPK"/>
    <property type="match status" value="1"/>
</dbReference>
<keyword evidence="7 8" id="KW-0460">Magnesium</keyword>
<keyword evidence="3 8" id="KW-0479">Metal-binding</keyword>
<protein>
    <recommendedName>
        <fullName evidence="8">Inositol-tetrakisphosphate 1-kinase</fullName>
        <ecNumber evidence="8">2.7.1.134</ecNumber>
    </recommendedName>
</protein>
<feature type="domain" description="Inositol-tetrakisphosphate 1-kinase N-terminal" evidence="11">
    <location>
        <begin position="3"/>
        <end position="93"/>
    </location>
</feature>
<evidence type="ECO:0000256" key="5">
    <source>
        <dbReference type="ARBA" id="ARBA00022777"/>
    </source>
</evidence>
<feature type="binding site" evidence="9">
    <location>
        <position position="288"/>
    </location>
    <ligand>
        <name>Mg(2+)</name>
        <dbReference type="ChEBI" id="CHEBI:18420"/>
        <label>1</label>
    </ligand>
</feature>
<dbReference type="GO" id="GO:0047325">
    <property type="term" value="F:inositol-3,4,5,6-tetrakisphosphate 1-kinase activity"/>
    <property type="evidence" value="ECO:0007669"/>
    <property type="project" value="UniProtKB-EC"/>
</dbReference>
<dbReference type="EMBL" id="JAOAOG010000166">
    <property type="protein sequence ID" value="KAJ6244100.1"/>
    <property type="molecule type" value="Genomic_DNA"/>
</dbReference>
<comment type="subunit">
    <text evidence="8">Monomer.</text>
</comment>
<evidence type="ECO:0000256" key="9">
    <source>
        <dbReference type="PIRSR" id="PIRSR038186-2"/>
    </source>
</evidence>
<dbReference type="Gene3D" id="3.40.50.11370">
    <property type="match status" value="1"/>
</dbReference>
<dbReference type="GO" id="GO:0005524">
    <property type="term" value="F:ATP binding"/>
    <property type="evidence" value="ECO:0007669"/>
    <property type="project" value="UniProtKB-KW"/>
</dbReference>
<accession>A0AAV7ZE31</accession>
<evidence type="ECO:0000256" key="8">
    <source>
        <dbReference type="PIRNR" id="PIRNR038186"/>
    </source>
</evidence>
<keyword evidence="6 8" id="KW-0067">ATP-binding</keyword>
<dbReference type="Pfam" id="PF05770">
    <property type="entry name" value="Ins134_P3_kin"/>
    <property type="match status" value="1"/>
</dbReference>
<dbReference type="InterPro" id="IPR008656">
    <property type="entry name" value="Inositol_tetrakis-P_1-kinase"/>
</dbReference>
<comment type="caution">
    <text evidence="12">The sequence shown here is derived from an EMBL/GenBank/DDBJ whole genome shotgun (WGS) entry which is preliminary data.</text>
</comment>
<dbReference type="InterPro" id="IPR040464">
    <property type="entry name" value="InsP(3)kin_ATP-grasp"/>
</dbReference>
<sequence>MSIIGYILPDSKCTKMKWDELIEIGKNYSLDFRKINLEKPLDEQGSFDLLLHKLTYQYSKSKYESNEKAALEIDKIIEYTKRHPKMIVVDPIASVEILIDRKRTSQVLEGIVVPEEMPLQIPKHLFVESSEEAIKLMKERTNEISFPVICKPTEACGLKRTHFLEIAFNFDGLSKVSSFPCIIEPYYNHHQTVYKIYCLGDRVYITSKRSSCDFNLQNLDNLGNIWFDSQKPMPEKLCGDTNVPLRELPKESFVKEIAKLINQAFEGLELFGFDLVFDQKNQKYAIVDLNYFSDYKNIPQFHNHFCQFFKGKLNQN</sequence>
<feature type="binding site" evidence="9">
    <location>
        <position position="288"/>
    </location>
    <ligand>
        <name>Mg(2+)</name>
        <dbReference type="ChEBI" id="CHEBI:18420"/>
        <label>2</label>
    </ligand>
</feature>
<evidence type="ECO:0000256" key="7">
    <source>
        <dbReference type="ARBA" id="ARBA00022842"/>
    </source>
</evidence>
<dbReference type="GO" id="GO:0032957">
    <property type="term" value="P:inositol trisphosphate metabolic process"/>
    <property type="evidence" value="ECO:0007669"/>
    <property type="project" value="InterPro"/>
</dbReference>
<comment type="cofactor">
    <cofactor evidence="8 9">
        <name>Mg(2+)</name>
        <dbReference type="ChEBI" id="CHEBI:18420"/>
    </cofactor>
    <text evidence="8 9">Binds 2 magnesium ions per subunit.</text>
</comment>
<keyword evidence="5 8" id="KW-0418">Kinase</keyword>
<dbReference type="AlphaFoldDB" id="A0AAV7ZE31"/>
<dbReference type="Pfam" id="PF17927">
    <property type="entry name" value="Ins134_P3_kin_N"/>
    <property type="match status" value="1"/>
</dbReference>
<evidence type="ECO:0000313" key="13">
    <source>
        <dbReference type="EMBL" id="KAJ6244100.1"/>
    </source>
</evidence>
<evidence type="ECO:0000313" key="14">
    <source>
        <dbReference type="Proteomes" id="UP001146793"/>
    </source>
</evidence>
<dbReference type="Gene3D" id="3.30.1490.220">
    <property type="match status" value="1"/>
</dbReference>
<feature type="binding site" evidence="9">
    <location>
        <position position="290"/>
    </location>
    <ligand>
        <name>Mg(2+)</name>
        <dbReference type="ChEBI" id="CHEBI:18420"/>
        <label>2</label>
    </ligand>
</feature>
<dbReference type="Proteomes" id="UP001146793">
    <property type="component" value="Unassembled WGS sequence"/>
</dbReference>
<evidence type="ECO:0000259" key="10">
    <source>
        <dbReference type="Pfam" id="PF05770"/>
    </source>
</evidence>